<dbReference type="RefSeq" id="WP_006417447.1">
    <property type="nucleotide sequence ID" value="NZ_AENN01000001.1"/>
</dbReference>
<protein>
    <recommendedName>
        <fullName evidence="4">YceG-like family protein</fullName>
    </recommendedName>
</protein>
<accession>E4KLZ7</accession>
<dbReference type="EMBL" id="AENN01000001">
    <property type="protein sequence ID" value="EFR31961.1"/>
    <property type="molecule type" value="Genomic_DNA"/>
</dbReference>
<sequence length="205" mass="22354">MKKNTLRSLSSGFLLSTLILASYAVFVQGQVPGRDLNLSDLLSPTVQETSEETKKEVSSLIEVNESLQDENKKMQESLTKLASSQKKNSESKSSDESNQNESQDESENDSSQSTSESSVSTSNQGDQTNEPAVEGTFTISEGESASEITQRLESEGYIESAADLEALIDQWDLSSVIVADSYQLNSDMSIHDIASLITGGAYYYY</sequence>
<dbReference type="OrthoDB" id="2138957at2"/>
<proteinExistence type="predicted"/>
<name>E4KLZ7_9LACT</name>
<evidence type="ECO:0000313" key="2">
    <source>
        <dbReference type="EMBL" id="EFR31961.1"/>
    </source>
</evidence>
<gene>
    <name evidence="2" type="ORF">HMPREF9257_0980</name>
</gene>
<dbReference type="Gene3D" id="3.30.1490.480">
    <property type="entry name" value="Endolytic murein transglycosylase"/>
    <property type="match status" value="1"/>
</dbReference>
<comment type="caution">
    <text evidence="2">The sequence shown here is derived from an EMBL/GenBank/DDBJ whole genome shotgun (WGS) entry which is preliminary data.</text>
</comment>
<dbReference type="eggNOG" id="ENOG50349HJ">
    <property type="taxonomic scope" value="Bacteria"/>
</dbReference>
<dbReference type="AlphaFoldDB" id="E4KLZ7"/>
<feature type="compositionally biased region" description="Low complexity" evidence="1">
    <location>
        <begin position="109"/>
        <end position="124"/>
    </location>
</feature>
<evidence type="ECO:0000256" key="1">
    <source>
        <dbReference type="SAM" id="MobiDB-lite"/>
    </source>
</evidence>
<dbReference type="Proteomes" id="UP000005990">
    <property type="component" value="Unassembled WGS sequence"/>
</dbReference>
<dbReference type="STRING" id="908337.HMPREF9257_0980"/>
<feature type="region of interest" description="Disordered" evidence="1">
    <location>
        <begin position="66"/>
        <end position="131"/>
    </location>
</feature>
<organism evidence="2 3">
    <name type="scientific">Eremococcus coleocola ACS-139-V-Col8</name>
    <dbReference type="NCBI Taxonomy" id="908337"/>
    <lineage>
        <taxon>Bacteria</taxon>
        <taxon>Bacillati</taxon>
        <taxon>Bacillota</taxon>
        <taxon>Bacilli</taxon>
        <taxon>Lactobacillales</taxon>
        <taxon>Aerococcaceae</taxon>
        <taxon>Eremococcus</taxon>
    </lineage>
</organism>
<keyword evidence="3" id="KW-1185">Reference proteome</keyword>
<evidence type="ECO:0000313" key="3">
    <source>
        <dbReference type="Proteomes" id="UP000005990"/>
    </source>
</evidence>
<reference evidence="2 3" key="1">
    <citation type="submission" date="2010-10" db="EMBL/GenBank/DDBJ databases">
        <authorList>
            <person name="Durkin A.S."/>
            <person name="Madupu R."/>
            <person name="Torralba M."/>
            <person name="Gillis M."/>
            <person name="Methe B."/>
            <person name="Sutton G."/>
            <person name="Nelson K.E."/>
        </authorList>
    </citation>
    <scope>NUCLEOTIDE SEQUENCE [LARGE SCALE GENOMIC DNA]</scope>
    <source>
        <strain evidence="2 3">ACS-139-V-Col8</strain>
    </source>
</reference>
<evidence type="ECO:0008006" key="4">
    <source>
        <dbReference type="Google" id="ProtNLM"/>
    </source>
</evidence>